<keyword evidence="4" id="KW-1133">Transmembrane helix</keyword>
<keyword evidence="7" id="KW-1185">Reference proteome</keyword>
<evidence type="ECO:0000256" key="1">
    <source>
        <dbReference type="ARBA" id="ARBA00022723"/>
    </source>
</evidence>
<keyword evidence="3" id="KW-0862">Zinc</keyword>
<dbReference type="EMBL" id="JBJUIK010000007">
    <property type="protein sequence ID" value="KAL3522523.1"/>
    <property type="molecule type" value="Genomic_DNA"/>
</dbReference>
<evidence type="ECO:0000256" key="2">
    <source>
        <dbReference type="ARBA" id="ARBA00022771"/>
    </source>
</evidence>
<feature type="domain" description="RING-CH-type" evidence="5">
    <location>
        <begin position="82"/>
        <end position="148"/>
    </location>
</feature>
<dbReference type="SMART" id="SM00744">
    <property type="entry name" value="RINGv"/>
    <property type="match status" value="1"/>
</dbReference>
<evidence type="ECO:0000313" key="7">
    <source>
        <dbReference type="Proteomes" id="UP001630127"/>
    </source>
</evidence>
<evidence type="ECO:0000256" key="3">
    <source>
        <dbReference type="ARBA" id="ARBA00022833"/>
    </source>
</evidence>
<gene>
    <name evidence="6" type="ORF">ACH5RR_015357</name>
</gene>
<dbReference type="Proteomes" id="UP001630127">
    <property type="component" value="Unassembled WGS sequence"/>
</dbReference>
<dbReference type="Gene3D" id="3.30.40.10">
    <property type="entry name" value="Zinc/RING finger domain, C3HC4 (zinc finger)"/>
    <property type="match status" value="1"/>
</dbReference>
<sequence length="208" mass="23352">MDKMISADENCSITSKNSRIASDQETRITIREDEKVGDRVGESGDCDEKSKGLMENKGLVDEDLRVEGEKCSCVIDVKCGKLEGESQRLCRICHLSKSEIEKDLMDLMELGCGCRGELGYAHSRCAGAWFKLKGNRICEICGETAKNVTGISDNRFMEEWKEQGLTGSTASSSERRRGCWRGQPLCNFLMACLVIAFVMPWFFRVNMF</sequence>
<dbReference type="GO" id="GO:0008270">
    <property type="term" value="F:zinc ion binding"/>
    <property type="evidence" value="ECO:0007669"/>
    <property type="project" value="UniProtKB-KW"/>
</dbReference>
<name>A0ABD2ZTC0_9GENT</name>
<comment type="caution">
    <text evidence="6">The sequence shown here is derived from an EMBL/GenBank/DDBJ whole genome shotgun (WGS) entry which is preliminary data.</text>
</comment>
<dbReference type="InterPro" id="IPR011016">
    <property type="entry name" value="Znf_RING-CH"/>
</dbReference>
<keyword evidence="2" id="KW-0863">Zinc-finger</keyword>
<reference evidence="6 7" key="1">
    <citation type="submission" date="2024-11" db="EMBL/GenBank/DDBJ databases">
        <title>A near-complete genome assembly of Cinchona calisaya.</title>
        <authorList>
            <person name="Lian D.C."/>
            <person name="Zhao X.W."/>
            <person name="Wei L."/>
        </authorList>
    </citation>
    <scope>NUCLEOTIDE SEQUENCE [LARGE SCALE GENOMIC DNA]</scope>
    <source>
        <tissue evidence="6">Nenye</tissue>
    </source>
</reference>
<dbReference type="PROSITE" id="PS51292">
    <property type="entry name" value="ZF_RING_CH"/>
    <property type="match status" value="1"/>
</dbReference>
<protein>
    <recommendedName>
        <fullName evidence="5">RING-CH-type domain-containing protein</fullName>
    </recommendedName>
</protein>
<dbReference type="PANTHER" id="PTHR46214">
    <property type="entry name" value="ZINC FINGER, RING-CH-TYPE"/>
    <property type="match status" value="1"/>
</dbReference>
<accession>A0ABD2ZTC0</accession>
<keyword evidence="4" id="KW-0812">Transmembrane</keyword>
<keyword evidence="4" id="KW-0472">Membrane</keyword>
<dbReference type="InterPro" id="IPR013083">
    <property type="entry name" value="Znf_RING/FYVE/PHD"/>
</dbReference>
<organism evidence="6 7">
    <name type="scientific">Cinchona calisaya</name>
    <dbReference type="NCBI Taxonomy" id="153742"/>
    <lineage>
        <taxon>Eukaryota</taxon>
        <taxon>Viridiplantae</taxon>
        <taxon>Streptophyta</taxon>
        <taxon>Embryophyta</taxon>
        <taxon>Tracheophyta</taxon>
        <taxon>Spermatophyta</taxon>
        <taxon>Magnoliopsida</taxon>
        <taxon>eudicotyledons</taxon>
        <taxon>Gunneridae</taxon>
        <taxon>Pentapetalae</taxon>
        <taxon>asterids</taxon>
        <taxon>lamiids</taxon>
        <taxon>Gentianales</taxon>
        <taxon>Rubiaceae</taxon>
        <taxon>Cinchonoideae</taxon>
        <taxon>Cinchoneae</taxon>
        <taxon>Cinchona</taxon>
    </lineage>
</organism>
<keyword evidence="1" id="KW-0479">Metal-binding</keyword>
<dbReference type="PANTHER" id="PTHR46214:SF8">
    <property type="entry name" value="RING_FYVE_PHD ZINC FINGER SUPERFAMILY PROTEIN"/>
    <property type="match status" value="1"/>
</dbReference>
<evidence type="ECO:0000313" key="6">
    <source>
        <dbReference type="EMBL" id="KAL3522523.1"/>
    </source>
</evidence>
<evidence type="ECO:0000256" key="4">
    <source>
        <dbReference type="SAM" id="Phobius"/>
    </source>
</evidence>
<evidence type="ECO:0000259" key="5">
    <source>
        <dbReference type="PROSITE" id="PS51292"/>
    </source>
</evidence>
<feature type="transmembrane region" description="Helical" evidence="4">
    <location>
        <begin position="185"/>
        <end position="203"/>
    </location>
</feature>
<dbReference type="AlphaFoldDB" id="A0ABD2ZTC0"/>
<proteinExistence type="predicted"/>
<dbReference type="Pfam" id="PF12906">
    <property type="entry name" value="RINGv"/>
    <property type="match status" value="1"/>
</dbReference>
<dbReference type="SUPFAM" id="SSF57850">
    <property type="entry name" value="RING/U-box"/>
    <property type="match status" value="1"/>
</dbReference>